<evidence type="ECO:0000313" key="4">
    <source>
        <dbReference type="EMBL" id="CAE6360091.1"/>
    </source>
</evidence>
<dbReference type="InterPro" id="IPR021858">
    <property type="entry name" value="Fun_TF"/>
</dbReference>
<reference evidence="4" key="1">
    <citation type="submission" date="2021-01" db="EMBL/GenBank/DDBJ databases">
        <authorList>
            <person name="Kaushik A."/>
        </authorList>
    </citation>
    <scope>NUCLEOTIDE SEQUENCE</scope>
    <source>
        <strain evidence="4">AG2-2IIIB</strain>
    </source>
</reference>
<proteinExistence type="predicted"/>
<dbReference type="Pfam" id="PF00172">
    <property type="entry name" value="Zn_clus"/>
    <property type="match status" value="1"/>
</dbReference>
<dbReference type="SUPFAM" id="SSF57701">
    <property type="entry name" value="Zn2/Cys6 DNA-binding domain"/>
    <property type="match status" value="1"/>
</dbReference>
<dbReference type="GO" id="GO:0005634">
    <property type="term" value="C:nucleus"/>
    <property type="evidence" value="ECO:0007669"/>
    <property type="project" value="UniProtKB-SubCell"/>
</dbReference>
<gene>
    <name evidence="4" type="ORF">RDB_LOCUS11584</name>
</gene>
<dbReference type="CDD" id="cd00067">
    <property type="entry name" value="GAL4"/>
    <property type="match status" value="1"/>
</dbReference>
<dbReference type="GO" id="GO:0000981">
    <property type="term" value="F:DNA-binding transcription factor activity, RNA polymerase II-specific"/>
    <property type="evidence" value="ECO:0007669"/>
    <property type="project" value="InterPro"/>
</dbReference>
<dbReference type="InterPro" id="IPR001138">
    <property type="entry name" value="Zn2Cys6_DnaBD"/>
</dbReference>
<dbReference type="InterPro" id="IPR036864">
    <property type="entry name" value="Zn2-C6_fun-type_DNA-bd_sf"/>
</dbReference>
<organism evidence="4 5">
    <name type="scientific">Rhizoctonia solani</name>
    <dbReference type="NCBI Taxonomy" id="456999"/>
    <lineage>
        <taxon>Eukaryota</taxon>
        <taxon>Fungi</taxon>
        <taxon>Dikarya</taxon>
        <taxon>Basidiomycota</taxon>
        <taxon>Agaricomycotina</taxon>
        <taxon>Agaricomycetes</taxon>
        <taxon>Cantharellales</taxon>
        <taxon>Ceratobasidiaceae</taxon>
        <taxon>Rhizoctonia</taxon>
    </lineage>
</organism>
<keyword evidence="2" id="KW-0539">Nucleus</keyword>
<dbReference type="GO" id="GO:0008270">
    <property type="term" value="F:zinc ion binding"/>
    <property type="evidence" value="ECO:0007669"/>
    <property type="project" value="InterPro"/>
</dbReference>
<dbReference type="PANTHER" id="PTHR37534:SF46">
    <property type="entry name" value="ZN(II)2CYS6 TRANSCRIPTION FACTOR (EUROFUNG)"/>
    <property type="match status" value="1"/>
</dbReference>
<comment type="subcellular location">
    <subcellularLocation>
        <location evidence="1">Nucleus</location>
    </subcellularLocation>
</comment>
<accession>A0A8H2WE71</accession>
<evidence type="ECO:0000259" key="3">
    <source>
        <dbReference type="PROSITE" id="PS50048"/>
    </source>
</evidence>
<dbReference type="AlphaFoldDB" id="A0A8H2WE71"/>
<dbReference type="Proteomes" id="UP000663843">
    <property type="component" value="Unassembled WGS sequence"/>
</dbReference>
<protein>
    <recommendedName>
        <fullName evidence="3">Zn(2)-C6 fungal-type domain-containing protein</fullName>
    </recommendedName>
</protein>
<dbReference type="PROSITE" id="PS50048">
    <property type="entry name" value="ZN2_CY6_FUNGAL_2"/>
    <property type="match status" value="1"/>
</dbReference>
<dbReference type="EMBL" id="CAJMWT010000880">
    <property type="protein sequence ID" value="CAE6360091.1"/>
    <property type="molecule type" value="Genomic_DNA"/>
</dbReference>
<evidence type="ECO:0000256" key="2">
    <source>
        <dbReference type="ARBA" id="ARBA00023242"/>
    </source>
</evidence>
<dbReference type="SMART" id="SM00066">
    <property type="entry name" value="GAL4"/>
    <property type="match status" value="1"/>
</dbReference>
<dbReference type="PROSITE" id="PS00463">
    <property type="entry name" value="ZN2_CY6_FUNGAL_1"/>
    <property type="match status" value="1"/>
</dbReference>
<evidence type="ECO:0000256" key="1">
    <source>
        <dbReference type="ARBA" id="ARBA00004123"/>
    </source>
</evidence>
<dbReference type="PANTHER" id="PTHR37534">
    <property type="entry name" value="TRANSCRIPTIONAL ACTIVATOR PROTEIN UGA3"/>
    <property type="match status" value="1"/>
</dbReference>
<name>A0A8H2WE71_9AGAM</name>
<dbReference type="Pfam" id="PF11951">
    <property type="entry name" value="Fungal_trans_2"/>
    <property type="match status" value="1"/>
</dbReference>
<evidence type="ECO:0000313" key="5">
    <source>
        <dbReference type="Proteomes" id="UP000663843"/>
    </source>
</evidence>
<comment type="caution">
    <text evidence="4">The sequence shown here is derived from an EMBL/GenBank/DDBJ whole genome shotgun (WGS) entry which is preliminary data.</text>
</comment>
<sequence>MSESLVQNKPPTAIRSRHGCLTCRRKRKKCDERRPLCSRCDRTLSHCLWPARPFPDSFLDAHGISDTTTLDLADVRTNDSTGTSTIAPLSQPYLQLGKSPSMVDSVLCDFTALAKSTQKANPLSMGLPFPPFSGISSIVGPSINAPTSCYVTPNLEDTKSTATRMWEYAQDFRPQIIWPPPEGLEKCDELDPEGAIPIFRQSVTTLTQKASPEPLFQDVCYFYSTFLTRIFYDYALIPGSLAKWIYQRFNTSNTSKYAMLGTAALFRSDYEMSVMTASWRACAKELYSLSIRQLTRDLEDNQLSPREKLTGLVEIMNYEYHSGRLSDYYSHGTLAVPLVKAILGTDTLDLLNIRGIDMFDVNFWAWCDILDSMATSRPTWFKYETDLDRAARPGTEESGACEDKGIEWIYGCPNIVAILLARTSSLRHAKISEEERQSQGVDLEKLIRNWQLRPLGANNSLLRVTRVGAQEVWRHAGILYVHHAILKSNSSHPSVRESVKNIIKIASTLQPGGTPDSFLAVPYFLAGFYATTQNDRYTLRSRLISSGNGYFLRNLASNLDELWRETDSTGRLASWSEKQPPRIAF</sequence>
<feature type="domain" description="Zn(2)-C6 fungal-type" evidence="3">
    <location>
        <begin position="19"/>
        <end position="49"/>
    </location>
</feature>
<dbReference type="Gene3D" id="4.10.240.10">
    <property type="entry name" value="Zn(2)-C6 fungal-type DNA-binding domain"/>
    <property type="match status" value="1"/>
</dbReference>